<dbReference type="PRINTS" id="PR00364">
    <property type="entry name" value="DISEASERSIST"/>
</dbReference>
<name>A0ABU6ZU20_9FABA</name>
<dbReference type="EC" id="3.2.2.6" evidence="1"/>
<evidence type="ECO:0000256" key="5">
    <source>
        <dbReference type="ARBA" id="ARBA00023027"/>
    </source>
</evidence>
<dbReference type="Pfam" id="PF23282">
    <property type="entry name" value="WHD_ROQ1"/>
    <property type="match status" value="1"/>
</dbReference>
<keyword evidence="4" id="KW-0378">Hydrolase</keyword>
<evidence type="ECO:0000313" key="9">
    <source>
        <dbReference type="Proteomes" id="UP001341840"/>
    </source>
</evidence>
<evidence type="ECO:0000256" key="4">
    <source>
        <dbReference type="ARBA" id="ARBA00022801"/>
    </source>
</evidence>
<accession>A0ABU6ZU20</accession>
<organism evidence="8 9">
    <name type="scientific">Stylosanthes scabra</name>
    <dbReference type="NCBI Taxonomy" id="79078"/>
    <lineage>
        <taxon>Eukaryota</taxon>
        <taxon>Viridiplantae</taxon>
        <taxon>Streptophyta</taxon>
        <taxon>Embryophyta</taxon>
        <taxon>Tracheophyta</taxon>
        <taxon>Spermatophyta</taxon>
        <taxon>Magnoliopsida</taxon>
        <taxon>eudicotyledons</taxon>
        <taxon>Gunneridae</taxon>
        <taxon>Pentapetalae</taxon>
        <taxon>rosids</taxon>
        <taxon>fabids</taxon>
        <taxon>Fabales</taxon>
        <taxon>Fabaceae</taxon>
        <taxon>Papilionoideae</taxon>
        <taxon>50 kb inversion clade</taxon>
        <taxon>dalbergioids sensu lato</taxon>
        <taxon>Dalbergieae</taxon>
        <taxon>Pterocarpus clade</taxon>
        <taxon>Stylosanthes</taxon>
    </lineage>
</organism>
<dbReference type="Gene3D" id="3.40.50.10140">
    <property type="entry name" value="Toll/interleukin-1 receptor homology (TIR) domain"/>
    <property type="match status" value="1"/>
</dbReference>
<dbReference type="InterPro" id="IPR044974">
    <property type="entry name" value="Disease_R_plants"/>
</dbReference>
<evidence type="ECO:0000256" key="1">
    <source>
        <dbReference type="ARBA" id="ARBA00011982"/>
    </source>
</evidence>
<dbReference type="Gene3D" id="1.10.8.430">
    <property type="entry name" value="Helical domain of apoptotic protease-activating factors"/>
    <property type="match status" value="1"/>
</dbReference>
<dbReference type="Pfam" id="PF01582">
    <property type="entry name" value="TIR"/>
    <property type="match status" value="1"/>
</dbReference>
<evidence type="ECO:0000256" key="2">
    <source>
        <dbReference type="ARBA" id="ARBA00022614"/>
    </source>
</evidence>
<dbReference type="InterPro" id="IPR058192">
    <property type="entry name" value="WHD_ROQ1-like"/>
</dbReference>
<evidence type="ECO:0000256" key="6">
    <source>
        <dbReference type="ARBA" id="ARBA00047304"/>
    </source>
</evidence>
<dbReference type="InterPro" id="IPR045344">
    <property type="entry name" value="C-JID"/>
</dbReference>
<dbReference type="PANTHER" id="PTHR11017:SF559">
    <property type="entry name" value="DISEASE RESISTANCE PROTEIN CHL1"/>
    <property type="match status" value="1"/>
</dbReference>
<sequence length="1029" mass="117102">MASASSSTSIIPPQPPRSPYTYHVFLCFRGPDTGNGFTSHLHAALRRKGIITYKDDKNLRVGDVISDELVKAIEESMFAVIVFSPDFASSSWCLDEVCKIIDCKNKLLLQMVEVFYHVEPCEVRHQIGTFHEAFLKHKREGRHESEKVQRWRDALKQVTKHSGWTSKNQPDEAALVENIAQHIFELLIPKLPSSMKNLAGIESRMKQVISQIGLGFNDVRYIAIWGLGGIGKTTIARAVFETIRSRFEVSCFVADVRQHFEKQGISGVQKQLLKQMKIISSDADYIDKYDGSITIQTSFHGKKVLIVLDDVSHEDQLESFTEKDWFGPGSRIIITTRNKEVLKQQERHETYNVTGLVESEAFNLFCSKAFKQPEPLEGFWDLSKEVVDYCSGLPLALKVLGSYLKDRPIAIWHSAIQKIKSSSHSDIIDVLKISYDGLDSMEKNIFLDIACFFKGYEKEEVIKILEGCGRNAEIGIDILTNRSLITLEVDEIDLYKRAYLGMHDLLEEMGKQIVVQESPNDASKHSRLWCYKDIDSILNQKKRIGATQSIVLYDKTGWDITSEWRAFSFSNIWQLKLFILDGVKTRGHCNIPCTLKSLNKLEHLNLFNSKKLKQIPDLSGVPNLKTLNLERCRELNYIHSSLVHHKSLVELNLRECNRLETLGDKLEMSSLKKLNLFNCTGLRRLPEFGECMKQLSTLNLFGLFDKRSDARDCSGFLLSHGCLAGLKKLELTGCRPRELSRILFRTHGLVSLSVIGWFESEGIATFFDSLSHLTSLTSLKLNACFHTSEEAEEPTPYYDLSRLALLTDLELVENYYLRVPINIHQLPRLTRLELTDCSKLEVLPELPSSLRELHAQYCDSLDASNVNDAISKACCVFAESAPRDHEDILQMCISGKEIPAWFENQEEDNGVSVSFPRNCPSTDTVALALCFQFEGDDTRDILDVLVICNGNEFINQGSLNMKYAGNGDLGIICMNSYYLSKLLCQHNRFQLITPYNHEVVERCGARWVCKQDIQGFKKKRSKRKRRTTF</sequence>
<dbReference type="InterPro" id="IPR000157">
    <property type="entry name" value="TIR_dom"/>
</dbReference>
<feature type="domain" description="TIR" evidence="7">
    <location>
        <begin position="20"/>
        <end position="187"/>
    </location>
</feature>
<gene>
    <name evidence="8" type="ORF">PIB30_094375</name>
</gene>
<reference evidence="8 9" key="1">
    <citation type="journal article" date="2023" name="Plants (Basel)">
        <title>Bridging the Gap: Combining Genomics and Transcriptomics Approaches to Understand Stylosanthes scabra, an Orphan Legume from the Brazilian Caatinga.</title>
        <authorList>
            <person name="Ferreira-Neto J.R.C."/>
            <person name="da Silva M.D."/>
            <person name="Binneck E."/>
            <person name="de Melo N.F."/>
            <person name="da Silva R.H."/>
            <person name="de Melo A.L.T.M."/>
            <person name="Pandolfi V."/>
            <person name="Bustamante F.O."/>
            <person name="Brasileiro-Vidal A.C."/>
            <person name="Benko-Iseppon A.M."/>
        </authorList>
    </citation>
    <scope>NUCLEOTIDE SEQUENCE [LARGE SCALE GENOMIC DNA]</scope>
    <source>
        <tissue evidence="8">Leaves</tissue>
    </source>
</reference>
<comment type="caution">
    <text evidence="8">The sequence shown here is derived from an EMBL/GenBank/DDBJ whole genome shotgun (WGS) entry which is preliminary data.</text>
</comment>
<dbReference type="InterPro" id="IPR032675">
    <property type="entry name" value="LRR_dom_sf"/>
</dbReference>
<dbReference type="Proteomes" id="UP001341840">
    <property type="component" value="Unassembled WGS sequence"/>
</dbReference>
<dbReference type="InterPro" id="IPR035897">
    <property type="entry name" value="Toll_tir_struct_dom_sf"/>
</dbReference>
<dbReference type="Gene3D" id="3.80.10.10">
    <property type="entry name" value="Ribonuclease Inhibitor"/>
    <property type="match status" value="2"/>
</dbReference>
<dbReference type="SUPFAM" id="SSF52058">
    <property type="entry name" value="L domain-like"/>
    <property type="match status" value="1"/>
</dbReference>
<proteinExistence type="predicted"/>
<dbReference type="InterPro" id="IPR002182">
    <property type="entry name" value="NB-ARC"/>
</dbReference>
<dbReference type="InterPro" id="IPR027417">
    <property type="entry name" value="P-loop_NTPase"/>
</dbReference>
<comment type="catalytic activity">
    <reaction evidence="6">
        <text>NAD(+) + H2O = ADP-D-ribose + nicotinamide + H(+)</text>
        <dbReference type="Rhea" id="RHEA:16301"/>
        <dbReference type="ChEBI" id="CHEBI:15377"/>
        <dbReference type="ChEBI" id="CHEBI:15378"/>
        <dbReference type="ChEBI" id="CHEBI:17154"/>
        <dbReference type="ChEBI" id="CHEBI:57540"/>
        <dbReference type="ChEBI" id="CHEBI:57967"/>
        <dbReference type="EC" id="3.2.2.6"/>
    </reaction>
    <physiologicalReaction direction="left-to-right" evidence="6">
        <dbReference type="Rhea" id="RHEA:16302"/>
    </physiologicalReaction>
</comment>
<dbReference type="SUPFAM" id="SSF52540">
    <property type="entry name" value="P-loop containing nucleoside triphosphate hydrolases"/>
    <property type="match status" value="1"/>
</dbReference>
<dbReference type="PROSITE" id="PS50104">
    <property type="entry name" value="TIR"/>
    <property type="match status" value="1"/>
</dbReference>
<keyword evidence="5" id="KW-0520">NAD</keyword>
<keyword evidence="2" id="KW-0433">Leucine-rich repeat</keyword>
<keyword evidence="3" id="KW-0677">Repeat</keyword>
<evidence type="ECO:0000313" key="8">
    <source>
        <dbReference type="EMBL" id="MED6225503.1"/>
    </source>
</evidence>
<dbReference type="SMART" id="SM00255">
    <property type="entry name" value="TIR"/>
    <property type="match status" value="1"/>
</dbReference>
<dbReference type="InterPro" id="IPR042197">
    <property type="entry name" value="Apaf_helical"/>
</dbReference>
<keyword evidence="9" id="KW-1185">Reference proteome</keyword>
<dbReference type="EMBL" id="JASCZI010273940">
    <property type="protein sequence ID" value="MED6225503.1"/>
    <property type="molecule type" value="Genomic_DNA"/>
</dbReference>
<dbReference type="SUPFAM" id="SSF52200">
    <property type="entry name" value="Toll/Interleukin receptor TIR domain"/>
    <property type="match status" value="1"/>
</dbReference>
<evidence type="ECO:0000256" key="3">
    <source>
        <dbReference type="ARBA" id="ARBA00022737"/>
    </source>
</evidence>
<evidence type="ECO:0000259" key="7">
    <source>
        <dbReference type="PROSITE" id="PS50104"/>
    </source>
</evidence>
<protein>
    <recommendedName>
        <fullName evidence="1">ADP-ribosyl cyclase/cyclic ADP-ribose hydrolase</fullName>
        <ecNumber evidence="1">3.2.2.6</ecNumber>
    </recommendedName>
</protein>
<dbReference type="Gene3D" id="3.40.50.300">
    <property type="entry name" value="P-loop containing nucleotide triphosphate hydrolases"/>
    <property type="match status" value="1"/>
</dbReference>
<dbReference type="PANTHER" id="PTHR11017">
    <property type="entry name" value="LEUCINE-RICH REPEAT-CONTAINING PROTEIN"/>
    <property type="match status" value="1"/>
</dbReference>
<dbReference type="Pfam" id="PF00931">
    <property type="entry name" value="NB-ARC"/>
    <property type="match status" value="1"/>
</dbReference>
<dbReference type="Pfam" id="PF20160">
    <property type="entry name" value="C-JID"/>
    <property type="match status" value="1"/>
</dbReference>